<name>A0AB36P624_9FLAO</name>
<evidence type="ECO:0000256" key="1">
    <source>
        <dbReference type="ARBA" id="ARBA00004141"/>
    </source>
</evidence>
<reference evidence="8 9" key="2">
    <citation type="submission" date="2016-11" db="EMBL/GenBank/DDBJ databases">
        <authorList>
            <person name="Varghese N."/>
            <person name="Submissions S."/>
        </authorList>
    </citation>
    <scope>NUCLEOTIDE SEQUENCE [LARGE SCALE GENOMIC DNA]</scope>
    <source>
        <strain evidence="8 9">DSM 6368</strain>
    </source>
</reference>
<keyword evidence="3 5" id="KW-1133">Transmembrane helix</keyword>
<reference evidence="7 10" key="1">
    <citation type="submission" date="2016-11" db="EMBL/GenBank/DDBJ databases">
        <title>Whole genomes of Flavobacteriaceae.</title>
        <authorList>
            <person name="Stine C."/>
            <person name="Li C."/>
            <person name="Tadesse D."/>
        </authorList>
    </citation>
    <scope>NUCLEOTIDE SEQUENCE [LARGE SCALE GENOMIC DNA]</scope>
    <source>
        <strain evidence="7 10">ATCC 19366</strain>
    </source>
</reference>
<comment type="caution">
    <text evidence="7">The sequence shown here is derived from an EMBL/GenBank/DDBJ whole genome shotgun (WGS) entry which is preliminary data.</text>
</comment>
<organism evidence="7 10">
    <name type="scientific">Flavobacterium pectinovorum</name>
    <dbReference type="NCBI Taxonomy" id="29533"/>
    <lineage>
        <taxon>Bacteria</taxon>
        <taxon>Pseudomonadati</taxon>
        <taxon>Bacteroidota</taxon>
        <taxon>Flavobacteriia</taxon>
        <taxon>Flavobacteriales</taxon>
        <taxon>Flavobacteriaceae</taxon>
        <taxon>Flavobacterium</taxon>
    </lineage>
</organism>
<feature type="transmembrane region" description="Helical" evidence="5">
    <location>
        <begin position="78"/>
        <end position="100"/>
    </location>
</feature>
<evidence type="ECO:0000256" key="5">
    <source>
        <dbReference type="SAM" id="Phobius"/>
    </source>
</evidence>
<comment type="subcellular location">
    <subcellularLocation>
        <location evidence="1">Membrane</location>
        <topology evidence="1">Multi-pass membrane protein</topology>
    </subcellularLocation>
</comment>
<evidence type="ECO:0000313" key="8">
    <source>
        <dbReference type="EMBL" id="SHM81337.1"/>
    </source>
</evidence>
<evidence type="ECO:0000313" key="7">
    <source>
        <dbReference type="EMBL" id="OXB07814.1"/>
    </source>
</evidence>
<dbReference type="Proteomes" id="UP000198431">
    <property type="component" value="Unassembled WGS sequence"/>
</dbReference>
<gene>
    <name evidence="7" type="ORF">B0A72_02810</name>
    <name evidence="8" type="ORF">SAMN05444387_3267</name>
</gene>
<dbReference type="Proteomes" id="UP000184216">
    <property type="component" value="Unassembled WGS sequence"/>
</dbReference>
<evidence type="ECO:0000313" key="10">
    <source>
        <dbReference type="Proteomes" id="UP000198431"/>
    </source>
</evidence>
<dbReference type="Pfam" id="PF07291">
    <property type="entry name" value="MauE"/>
    <property type="match status" value="1"/>
</dbReference>
<dbReference type="EMBL" id="MUHB01000003">
    <property type="protein sequence ID" value="OXB07814.1"/>
    <property type="molecule type" value="Genomic_DNA"/>
</dbReference>
<evidence type="ECO:0000256" key="3">
    <source>
        <dbReference type="ARBA" id="ARBA00022989"/>
    </source>
</evidence>
<evidence type="ECO:0000256" key="2">
    <source>
        <dbReference type="ARBA" id="ARBA00022692"/>
    </source>
</evidence>
<keyword evidence="4 5" id="KW-0472">Membrane</keyword>
<evidence type="ECO:0000259" key="6">
    <source>
        <dbReference type="Pfam" id="PF07291"/>
    </source>
</evidence>
<dbReference type="AlphaFoldDB" id="A0AB36P624"/>
<dbReference type="GO" id="GO:0030416">
    <property type="term" value="P:methylamine metabolic process"/>
    <property type="evidence" value="ECO:0007669"/>
    <property type="project" value="InterPro"/>
</dbReference>
<feature type="domain" description="Methylamine utilisation protein MauE" evidence="6">
    <location>
        <begin position="10"/>
        <end position="135"/>
    </location>
</feature>
<dbReference type="GO" id="GO:0016020">
    <property type="term" value="C:membrane"/>
    <property type="evidence" value="ECO:0007669"/>
    <property type="project" value="UniProtKB-SubCell"/>
</dbReference>
<evidence type="ECO:0000256" key="4">
    <source>
        <dbReference type="ARBA" id="ARBA00023136"/>
    </source>
</evidence>
<protein>
    <submittedName>
        <fullName evidence="8">Methylamine utilisation protein MauE</fullName>
    </submittedName>
</protein>
<keyword evidence="2 5" id="KW-0812">Transmembrane</keyword>
<dbReference type="EMBL" id="FRBX01000004">
    <property type="protein sequence ID" value="SHM81337.1"/>
    <property type="molecule type" value="Genomic_DNA"/>
</dbReference>
<keyword evidence="9" id="KW-1185">Reference proteome</keyword>
<dbReference type="RefSeq" id="WP_073396360.1">
    <property type="nucleotide sequence ID" value="NZ_FRBX01000004.1"/>
</dbReference>
<feature type="transmembrane region" description="Helical" evidence="5">
    <location>
        <begin position="48"/>
        <end position="71"/>
    </location>
</feature>
<feature type="transmembrane region" description="Helical" evidence="5">
    <location>
        <begin position="120"/>
        <end position="139"/>
    </location>
</feature>
<sequence length="499" mass="56919">MKLSAAHKIIIVEIISCLYILLFVYAAVNKFIDFEGFQVQLAQSPLLSSFAGPISWLIPVSEVIIAGLLFSQKTRLTGLYLSFCLMVMFSIYIVIILNFSPFVPCSCGGILEKLGWKEHLLFNIAFCLIAIPGILYQSMLNPKQSTNVPSIKMAVLTVAGTATMCTLFLISEDMIHHRNNFTRRFYGTPAEFVKDFELESKSYIAGVGNGKVYICDNRDPLKVFEFDQDLKTVITRTITTNEPNRRFKSLRVAVNPPYFYVYDGHEAFTFSGNIADWKAEIWIDKLAYYNFFVPIDSSHAAIRAISADENESIIGIMQRTKGGNSLNLNKKLLDKQIDGFFDTDGKLLFNKKYQKLIYVYYYRNEYLITNTSLSEKNTGHTIDTTSKAKIKVAYVKRLKARKIASPMRIVNKVSATNGDFLYINSNLIGQFEEKSMWEEASIVDVYNILDKSYMFSFYLYDKKGIKVDEFVLGNDKIYTLAGRILTVYDFDATPYKKKK</sequence>
<proteinExistence type="predicted"/>
<feature type="transmembrane region" description="Helical" evidence="5">
    <location>
        <begin position="151"/>
        <end position="170"/>
    </location>
</feature>
<dbReference type="InterPro" id="IPR009908">
    <property type="entry name" value="Methylamine_util_MauE"/>
</dbReference>
<evidence type="ECO:0000313" key="9">
    <source>
        <dbReference type="Proteomes" id="UP000184216"/>
    </source>
</evidence>
<accession>A0AB36P624</accession>
<feature type="transmembrane region" description="Helical" evidence="5">
    <location>
        <begin position="9"/>
        <end position="28"/>
    </location>
</feature>